<accession>A0A238WI22</accession>
<dbReference type="Pfam" id="PF09527">
    <property type="entry name" value="ATPase_gene1"/>
    <property type="match status" value="1"/>
</dbReference>
<dbReference type="RefSeq" id="WP_089370368.1">
    <property type="nucleotide sequence ID" value="NZ_BMEP01000003.1"/>
</dbReference>
<keyword evidence="1" id="KW-1133">Transmembrane helix</keyword>
<keyword evidence="3" id="KW-1185">Reference proteome</keyword>
<keyword evidence="1" id="KW-0812">Transmembrane</keyword>
<organism evidence="2 3">
    <name type="scientific">Dokdonia pacifica</name>
    <dbReference type="NCBI Taxonomy" id="1627892"/>
    <lineage>
        <taxon>Bacteria</taxon>
        <taxon>Pseudomonadati</taxon>
        <taxon>Bacteroidota</taxon>
        <taxon>Flavobacteriia</taxon>
        <taxon>Flavobacteriales</taxon>
        <taxon>Flavobacteriaceae</taxon>
        <taxon>Dokdonia</taxon>
    </lineage>
</organism>
<name>A0A238WI22_9FLAO</name>
<dbReference type="InterPro" id="IPR032820">
    <property type="entry name" value="ATPase_put"/>
</dbReference>
<dbReference type="EMBL" id="FZNY01000001">
    <property type="protein sequence ID" value="SNR45904.1"/>
    <property type="molecule type" value="Genomic_DNA"/>
</dbReference>
<dbReference type="OrthoDB" id="9798708at2"/>
<dbReference type="Proteomes" id="UP000198379">
    <property type="component" value="Unassembled WGS sequence"/>
</dbReference>
<dbReference type="AlphaFoldDB" id="A0A238WI22"/>
<evidence type="ECO:0000256" key="1">
    <source>
        <dbReference type="SAM" id="Phobius"/>
    </source>
</evidence>
<gene>
    <name evidence="2" type="ORF">SAMN06265376_1011077</name>
</gene>
<keyword evidence="1" id="KW-0472">Membrane</keyword>
<protein>
    <submittedName>
        <fullName evidence="2">Putative F0F1-ATPase subunit Ca2+/Mg2+ transporter</fullName>
    </submittedName>
</protein>
<evidence type="ECO:0000313" key="2">
    <source>
        <dbReference type="EMBL" id="SNR45904.1"/>
    </source>
</evidence>
<proteinExistence type="predicted"/>
<feature type="transmembrane region" description="Helical" evidence="1">
    <location>
        <begin position="49"/>
        <end position="66"/>
    </location>
</feature>
<sequence length="72" mass="8222">MGKNKEKKALKNWAVFSGIGLQMGLTIFLGNKLGIWLDEKLETSFLETTLTLIAIFASMFLIIYRVNRLNKE</sequence>
<reference evidence="2 3" key="1">
    <citation type="submission" date="2017-06" db="EMBL/GenBank/DDBJ databases">
        <authorList>
            <person name="Kim H.J."/>
            <person name="Triplett B.A."/>
        </authorList>
    </citation>
    <scope>NUCLEOTIDE SEQUENCE [LARGE SCALE GENOMIC DNA]</scope>
    <source>
        <strain evidence="2 3">DSM 25597</strain>
    </source>
</reference>
<feature type="transmembrane region" description="Helical" evidence="1">
    <location>
        <begin position="12"/>
        <end position="29"/>
    </location>
</feature>
<evidence type="ECO:0000313" key="3">
    <source>
        <dbReference type="Proteomes" id="UP000198379"/>
    </source>
</evidence>